<feature type="compositionally biased region" description="Low complexity" evidence="1">
    <location>
        <begin position="35"/>
        <end position="45"/>
    </location>
</feature>
<reference evidence="3 4" key="1">
    <citation type="submission" date="2024-10" db="EMBL/GenBank/DDBJ databases">
        <title>Updated reference genomes for cyclostephanoid diatoms.</title>
        <authorList>
            <person name="Roberts W.R."/>
            <person name="Alverson A.J."/>
        </authorList>
    </citation>
    <scope>NUCLEOTIDE SEQUENCE [LARGE SCALE GENOMIC DNA]</scope>
    <source>
        <strain evidence="3 4">AJA232-27</strain>
    </source>
</reference>
<feature type="transmembrane region" description="Helical" evidence="2">
    <location>
        <begin position="669"/>
        <end position="688"/>
    </location>
</feature>
<dbReference type="EMBL" id="JALLBG020000271">
    <property type="protein sequence ID" value="KAL3757202.1"/>
    <property type="molecule type" value="Genomic_DNA"/>
</dbReference>
<evidence type="ECO:0000313" key="4">
    <source>
        <dbReference type="Proteomes" id="UP001530293"/>
    </source>
</evidence>
<feature type="transmembrane region" description="Helical" evidence="2">
    <location>
        <begin position="638"/>
        <end position="657"/>
    </location>
</feature>
<proteinExistence type="predicted"/>
<feature type="compositionally biased region" description="Polar residues" evidence="1">
    <location>
        <begin position="206"/>
        <end position="224"/>
    </location>
</feature>
<dbReference type="AlphaFoldDB" id="A0ABD3M0S7"/>
<feature type="compositionally biased region" description="Basic and acidic residues" evidence="1">
    <location>
        <begin position="15"/>
        <end position="32"/>
    </location>
</feature>
<accession>A0ABD3M0S7</accession>
<comment type="caution">
    <text evidence="3">The sequence shown here is derived from an EMBL/GenBank/DDBJ whole genome shotgun (WGS) entry which is preliminary data.</text>
</comment>
<feature type="transmembrane region" description="Helical" evidence="2">
    <location>
        <begin position="538"/>
        <end position="558"/>
    </location>
</feature>
<feature type="region of interest" description="Disordered" evidence="1">
    <location>
        <begin position="1"/>
        <end position="119"/>
    </location>
</feature>
<feature type="region of interest" description="Disordered" evidence="1">
    <location>
        <begin position="185"/>
        <end position="224"/>
    </location>
</feature>
<protein>
    <submittedName>
        <fullName evidence="3">Uncharacterized protein</fullName>
    </submittedName>
</protein>
<feature type="compositionally biased region" description="Basic and acidic residues" evidence="1">
    <location>
        <begin position="51"/>
        <end position="61"/>
    </location>
</feature>
<feature type="transmembrane region" description="Helical" evidence="2">
    <location>
        <begin position="610"/>
        <end position="629"/>
    </location>
</feature>
<keyword evidence="4" id="KW-1185">Reference proteome</keyword>
<keyword evidence="2" id="KW-0812">Transmembrane</keyword>
<evidence type="ECO:0000256" key="1">
    <source>
        <dbReference type="SAM" id="MobiDB-lite"/>
    </source>
</evidence>
<evidence type="ECO:0000313" key="3">
    <source>
        <dbReference type="EMBL" id="KAL3757202.1"/>
    </source>
</evidence>
<sequence>MLGGLLTQQAEEEERQLREAAEQQRHPTRIDEDSAAAADAAAVVVPTSLARHQDTVRQRDLEGEETYAYDDDVDDDEDDTDGASEDDDEIGSSYTDDDDDDESSAMDHDDNEESYLLKGSEWIKQRRRRRRRRGEEDDDDGKDQTSIFRYFIIKNWKRSLDKLGSKIRLAVSAIADVDNVWDSPDDYSDQHNLSRHRRRGLDPRSATANDSHVNYGSSSNNFNNTEHTDNRASTIICNIIAGGTTTRNRTAAIVWFILLSSSYAFERSTFKLLVDRVGPFRLFSAELILGSHALLTALGMAIGRLFLRNSKDKRDIDNGVLMAEMRSGGGNGLFSGLPLADVALMAVFDTVYLLLGVISGAHVPPVLTVVLVQTTIPLTACFTQFVHPDGHCVVRRRTSSEEESSPGGNYSSAALAASHSNVRIRSDASTLNEDNMDDVTSFPEFFHTPTPQPVKGWGGLSIYHIIGTGLMFVAIFLGLTPAVLSLVNIIITKKDAMPIRTAYNTIVFCMASIPAAISQLYKEHTLTRLRQPIDRNSLNLVLSIFQLVFAIVVSPLAYGLQGMGDGMNWTSQYPSTGIGENFSHGLACFMGTLDDETMRNGYPEVAECRWSGALVLLHVLSIIMVGIAIDKLAAATKVMYRGVSMGIILAVILMFWYQIHDKWSEYGRLVSFFHLASTIVLIVGAEIYHRVSLVSASFETVYPEVRNLYDEEE</sequence>
<organism evidence="3 4">
    <name type="scientific">Discostella pseudostelligera</name>
    <dbReference type="NCBI Taxonomy" id="259834"/>
    <lineage>
        <taxon>Eukaryota</taxon>
        <taxon>Sar</taxon>
        <taxon>Stramenopiles</taxon>
        <taxon>Ochrophyta</taxon>
        <taxon>Bacillariophyta</taxon>
        <taxon>Coscinodiscophyceae</taxon>
        <taxon>Thalassiosirophycidae</taxon>
        <taxon>Stephanodiscales</taxon>
        <taxon>Stephanodiscaceae</taxon>
        <taxon>Discostella</taxon>
    </lineage>
</organism>
<gene>
    <name evidence="3" type="ORF">ACHAWU_008007</name>
</gene>
<evidence type="ECO:0000256" key="2">
    <source>
        <dbReference type="SAM" id="Phobius"/>
    </source>
</evidence>
<keyword evidence="2" id="KW-0472">Membrane</keyword>
<name>A0ABD3M0S7_9STRA</name>
<feature type="transmembrane region" description="Helical" evidence="2">
    <location>
        <begin position="470"/>
        <end position="491"/>
    </location>
</feature>
<feature type="compositionally biased region" description="Acidic residues" evidence="1">
    <location>
        <begin position="62"/>
        <end position="113"/>
    </location>
</feature>
<dbReference type="Proteomes" id="UP001530293">
    <property type="component" value="Unassembled WGS sequence"/>
</dbReference>
<feature type="transmembrane region" description="Helical" evidence="2">
    <location>
        <begin position="287"/>
        <end position="307"/>
    </location>
</feature>
<keyword evidence="2" id="KW-1133">Transmembrane helix</keyword>